<dbReference type="Proteomes" id="UP000253742">
    <property type="component" value="Unassembled WGS sequence"/>
</dbReference>
<feature type="domain" description="AB hydrolase-1" evidence="2">
    <location>
        <begin position="44"/>
        <end position="278"/>
    </location>
</feature>
<comment type="caution">
    <text evidence="3">The sequence shown here is derived from an EMBL/GenBank/DDBJ whole genome shotgun (WGS) entry which is preliminary data.</text>
</comment>
<proteinExistence type="predicted"/>
<name>A0A369UXB6_9ACTN</name>
<dbReference type="PANTHER" id="PTHR43329">
    <property type="entry name" value="EPOXIDE HYDROLASE"/>
    <property type="match status" value="1"/>
</dbReference>
<dbReference type="PRINTS" id="PR00412">
    <property type="entry name" value="EPOXHYDRLASE"/>
</dbReference>
<dbReference type="Gene3D" id="3.40.50.1820">
    <property type="entry name" value="alpha/beta hydrolase"/>
    <property type="match status" value="1"/>
</dbReference>
<organism evidence="3 4">
    <name type="scientific">Streptomyces parvulus</name>
    <dbReference type="NCBI Taxonomy" id="146923"/>
    <lineage>
        <taxon>Bacteria</taxon>
        <taxon>Bacillati</taxon>
        <taxon>Actinomycetota</taxon>
        <taxon>Actinomycetes</taxon>
        <taxon>Kitasatosporales</taxon>
        <taxon>Streptomycetaceae</taxon>
        <taxon>Streptomyces</taxon>
    </lineage>
</organism>
<evidence type="ECO:0000313" key="3">
    <source>
        <dbReference type="EMBL" id="RDD85414.1"/>
    </source>
</evidence>
<keyword evidence="1 3" id="KW-0378">Hydrolase</keyword>
<dbReference type="AlphaFoldDB" id="A0A369UXB6"/>
<gene>
    <name evidence="3" type="ORF">DVZ84_30370</name>
</gene>
<evidence type="ECO:0000256" key="1">
    <source>
        <dbReference type="ARBA" id="ARBA00022801"/>
    </source>
</evidence>
<sequence>MSNAQTVAVNGTRTTDALPAENYKMIDALGHQLRVYDEGPADAPTLVMFHGAPHNSLEFRFNVPALVRAGYRVVIPEHLGAGGSDRPEEAELYSGYRDYERALAVVDALGLDTFYVEGGDRGSLPLWMLAALNPERVLGLISENVSHLNGFFIDPALDQRKRSWYMSYFQFEAAEEALRADDWALAREFFDWHPDMEHIIADWERPNGLKASWLNWYRATVHPDHAPKAEPLPDVTVPVLQLYSMNDPYIGPEQLVTGREFIKGSFTLKRIGGAGHFIARNAPDVFNREVIKWLGDRESERRGD</sequence>
<dbReference type="OrthoDB" id="2987348at2"/>
<dbReference type="RefSeq" id="WP_114531987.1">
    <property type="nucleotide sequence ID" value="NZ_JBHYWK010000027.1"/>
</dbReference>
<dbReference type="SUPFAM" id="SSF53474">
    <property type="entry name" value="alpha/beta-Hydrolases"/>
    <property type="match status" value="1"/>
</dbReference>
<reference evidence="3 4" key="1">
    <citation type="submission" date="2018-07" db="EMBL/GenBank/DDBJ databases">
        <title>Genome guided investigation of antibiotics producing actinomycetales strain isolated from a Macau mangrove ecosystem.</title>
        <authorList>
            <person name="Hu D."/>
        </authorList>
    </citation>
    <scope>NUCLEOTIDE SEQUENCE [LARGE SCALE GENOMIC DNA]</scope>
    <source>
        <strain evidence="3 4">2297</strain>
    </source>
</reference>
<dbReference type="Pfam" id="PF00561">
    <property type="entry name" value="Abhydrolase_1"/>
    <property type="match status" value="1"/>
</dbReference>
<evidence type="ECO:0000259" key="2">
    <source>
        <dbReference type="Pfam" id="PF00561"/>
    </source>
</evidence>
<accession>A0A369UXB6</accession>
<dbReference type="EMBL" id="QQBH01000027">
    <property type="protein sequence ID" value="RDD85414.1"/>
    <property type="molecule type" value="Genomic_DNA"/>
</dbReference>
<dbReference type="InterPro" id="IPR000639">
    <property type="entry name" value="Epox_hydrolase-like"/>
</dbReference>
<dbReference type="InterPro" id="IPR000073">
    <property type="entry name" value="AB_hydrolase_1"/>
</dbReference>
<dbReference type="InterPro" id="IPR029058">
    <property type="entry name" value="AB_hydrolase_fold"/>
</dbReference>
<evidence type="ECO:0000313" key="4">
    <source>
        <dbReference type="Proteomes" id="UP000253742"/>
    </source>
</evidence>
<protein>
    <submittedName>
        <fullName evidence="3">Alpha/beta hydrolase</fullName>
    </submittedName>
</protein>
<dbReference type="GO" id="GO:0016787">
    <property type="term" value="F:hydrolase activity"/>
    <property type="evidence" value="ECO:0007669"/>
    <property type="project" value="UniProtKB-KW"/>
</dbReference>